<evidence type="ECO:0000256" key="3">
    <source>
        <dbReference type="ARBA" id="ARBA00022729"/>
    </source>
</evidence>
<evidence type="ECO:0000256" key="1">
    <source>
        <dbReference type="ARBA" id="ARBA00004613"/>
    </source>
</evidence>
<gene>
    <name evidence="5" type="ORF">DSTB1V02_LOCUS4353</name>
</gene>
<dbReference type="OrthoDB" id="5985519at2759"/>
<keyword evidence="6" id="KW-1185">Reference proteome</keyword>
<evidence type="ECO:0000313" key="5">
    <source>
        <dbReference type="EMBL" id="CAD7244457.1"/>
    </source>
</evidence>
<dbReference type="InterPro" id="IPR036058">
    <property type="entry name" value="Kazal_dom_sf"/>
</dbReference>
<evidence type="ECO:0000313" key="6">
    <source>
        <dbReference type="Proteomes" id="UP000677054"/>
    </source>
</evidence>
<dbReference type="EMBL" id="CAJPEV010000642">
    <property type="protein sequence ID" value="CAG0887169.1"/>
    <property type="molecule type" value="Genomic_DNA"/>
</dbReference>
<evidence type="ECO:0000259" key="4">
    <source>
        <dbReference type="PROSITE" id="PS51465"/>
    </source>
</evidence>
<proteinExistence type="predicted"/>
<dbReference type="InterPro" id="IPR013783">
    <property type="entry name" value="Ig-like_fold"/>
</dbReference>
<dbReference type="GO" id="GO:0005520">
    <property type="term" value="F:insulin-like growth factor binding"/>
    <property type="evidence" value="ECO:0007669"/>
    <property type="project" value="InterPro"/>
</dbReference>
<dbReference type="GO" id="GO:0009966">
    <property type="term" value="P:regulation of signal transduction"/>
    <property type="evidence" value="ECO:0007669"/>
    <property type="project" value="TreeGrafter"/>
</dbReference>
<keyword evidence="2" id="KW-0964">Secreted</keyword>
<dbReference type="SUPFAM" id="SSF48726">
    <property type="entry name" value="Immunoglobulin"/>
    <property type="match status" value="1"/>
</dbReference>
<reference evidence="5" key="1">
    <citation type="submission" date="2020-11" db="EMBL/GenBank/DDBJ databases">
        <authorList>
            <person name="Tran Van P."/>
        </authorList>
    </citation>
    <scope>NUCLEOTIDE SEQUENCE</scope>
</reference>
<organism evidence="5">
    <name type="scientific">Darwinula stevensoni</name>
    <dbReference type="NCBI Taxonomy" id="69355"/>
    <lineage>
        <taxon>Eukaryota</taxon>
        <taxon>Metazoa</taxon>
        <taxon>Ecdysozoa</taxon>
        <taxon>Arthropoda</taxon>
        <taxon>Crustacea</taxon>
        <taxon>Oligostraca</taxon>
        <taxon>Ostracoda</taxon>
        <taxon>Podocopa</taxon>
        <taxon>Podocopida</taxon>
        <taxon>Darwinulocopina</taxon>
        <taxon>Darwinuloidea</taxon>
        <taxon>Darwinulidae</taxon>
        <taxon>Darwinula</taxon>
    </lineage>
</organism>
<dbReference type="InterPro" id="IPR011390">
    <property type="entry name" value="IGFBP_rP_mac25"/>
</dbReference>
<dbReference type="Gene3D" id="2.60.40.10">
    <property type="entry name" value="Immunoglobulins"/>
    <property type="match status" value="1"/>
</dbReference>
<evidence type="ECO:0000256" key="2">
    <source>
        <dbReference type="ARBA" id="ARBA00022525"/>
    </source>
</evidence>
<dbReference type="Proteomes" id="UP000677054">
    <property type="component" value="Unassembled WGS sequence"/>
</dbReference>
<dbReference type="CDD" id="cd00104">
    <property type="entry name" value="KAZAL_FS"/>
    <property type="match status" value="1"/>
</dbReference>
<dbReference type="Pfam" id="PF07648">
    <property type="entry name" value="Kazal_2"/>
    <property type="match status" value="1"/>
</dbReference>
<comment type="subcellular location">
    <subcellularLocation>
        <location evidence="1">Secreted</location>
    </subcellularLocation>
</comment>
<protein>
    <recommendedName>
        <fullName evidence="4">Kazal-like domain-containing protein</fullName>
    </recommendedName>
</protein>
<dbReference type="SUPFAM" id="SSF100895">
    <property type="entry name" value="Kazal-type serine protease inhibitors"/>
    <property type="match status" value="1"/>
</dbReference>
<dbReference type="AlphaFoldDB" id="A0A7R8XAX8"/>
<dbReference type="Gene3D" id="3.30.60.30">
    <property type="match status" value="1"/>
</dbReference>
<accession>A0A7R8XAX8</accession>
<dbReference type="InterPro" id="IPR002350">
    <property type="entry name" value="Kazal_dom"/>
</dbReference>
<dbReference type="GO" id="GO:0005576">
    <property type="term" value="C:extracellular region"/>
    <property type="evidence" value="ECO:0007669"/>
    <property type="project" value="UniProtKB-SubCell"/>
</dbReference>
<dbReference type="InterPro" id="IPR036179">
    <property type="entry name" value="Ig-like_dom_sf"/>
</dbReference>
<dbReference type="PROSITE" id="PS51465">
    <property type="entry name" value="KAZAL_2"/>
    <property type="match status" value="1"/>
</dbReference>
<dbReference type="SMART" id="SM00280">
    <property type="entry name" value="KAZAL"/>
    <property type="match status" value="1"/>
</dbReference>
<name>A0A7R8XAX8_9CRUS</name>
<dbReference type="PANTHER" id="PTHR14186:SF19">
    <property type="entry name" value="INSULIN-LIKE GROWTH FACTOR-BINDING PROTEIN 7"/>
    <property type="match status" value="1"/>
</dbReference>
<keyword evidence="3" id="KW-0732">Signal</keyword>
<dbReference type="EMBL" id="LR900159">
    <property type="protein sequence ID" value="CAD7244457.1"/>
    <property type="molecule type" value="Genomic_DNA"/>
</dbReference>
<dbReference type="GO" id="GO:0001558">
    <property type="term" value="P:regulation of cell growth"/>
    <property type="evidence" value="ECO:0007669"/>
    <property type="project" value="InterPro"/>
</dbReference>
<dbReference type="PANTHER" id="PTHR14186">
    <property type="entry name" value="INSULIN-LIKE GROWTH FACTOR BINDING PROTEIN-RELATED"/>
    <property type="match status" value="1"/>
</dbReference>
<sequence>MRKPEALCRCEEKNMVCGTNGETYKTICALRTAAAGTEEGEQPRLELASWGPCKMSPCLCPPVYLEGRGRSRFGVRLLLFICDPPPPTDSQQWSLGVFSGDYTTIAVQTRGGPERLMVSGWVQVMDIQPGDGGLYTCVAVNELGEARATANIGVYKGTEENTTEEEEEVEENDI</sequence>
<feature type="domain" description="Kazal-like" evidence="4">
    <location>
        <begin position="1"/>
        <end position="55"/>
    </location>
</feature>